<accession>A0ABQ6N3G3</accession>
<dbReference type="InterPro" id="IPR008271">
    <property type="entry name" value="Ser/Thr_kinase_AS"/>
</dbReference>
<feature type="non-terminal residue" evidence="8">
    <location>
        <position position="1"/>
    </location>
</feature>
<organism evidence="8 9">
    <name type="scientific">Tetraparma gracilis</name>
    <dbReference type="NCBI Taxonomy" id="2962635"/>
    <lineage>
        <taxon>Eukaryota</taxon>
        <taxon>Sar</taxon>
        <taxon>Stramenopiles</taxon>
        <taxon>Ochrophyta</taxon>
        <taxon>Bolidophyceae</taxon>
        <taxon>Parmales</taxon>
        <taxon>Triparmaceae</taxon>
        <taxon>Tetraparma</taxon>
    </lineage>
</organism>
<evidence type="ECO:0000256" key="4">
    <source>
        <dbReference type="PROSITE-ProRule" id="PRU10141"/>
    </source>
</evidence>
<dbReference type="PROSITE" id="PS00107">
    <property type="entry name" value="PROTEIN_KINASE_ATP"/>
    <property type="match status" value="1"/>
</dbReference>
<dbReference type="Proteomes" id="UP001165060">
    <property type="component" value="Unassembled WGS sequence"/>
</dbReference>
<evidence type="ECO:0000256" key="3">
    <source>
        <dbReference type="ARBA" id="ARBA00022840"/>
    </source>
</evidence>
<dbReference type="PROSITE" id="PS50011">
    <property type="entry name" value="PROTEIN_KINASE_DOM"/>
    <property type="match status" value="1"/>
</dbReference>
<keyword evidence="2 4" id="KW-0547">Nucleotide-binding</keyword>
<dbReference type="Gene3D" id="1.10.510.10">
    <property type="entry name" value="Transferase(Phosphotransferase) domain 1"/>
    <property type="match status" value="2"/>
</dbReference>
<dbReference type="InterPro" id="IPR001245">
    <property type="entry name" value="Ser-Thr/Tyr_kinase_cat_dom"/>
</dbReference>
<feature type="coiled-coil region" evidence="5">
    <location>
        <begin position="395"/>
        <end position="429"/>
    </location>
</feature>
<dbReference type="PROSITE" id="PS00108">
    <property type="entry name" value="PROTEIN_KINASE_ST"/>
    <property type="match status" value="1"/>
</dbReference>
<sequence>YDFEGNLVHSIETPLATTSLAFKPGLFAPLADVSLATASLTTTSPIIFSATSFFNRLGQELPISVDFSNFAIKATGDVSSSESNVVITKTISGSVSQADGGEVRFAVDVPNAGEWTFSLVDIFNNEYEEHIGGSPYTYTVSEGPTDPASCLLDFNPSVKAGEEFRVAIETYDFHGNPTEHLDDVFLCTLDDGVLVEINRADGGTSVFSELVTAAGPNRLAIMHVPTNTEVAGSPISFDVSPAAADAASSTHNLDDTTSIVSNPGATITVQVFPRDAYGNKVVTATGFKVKMTVRDQESLASLSPDEDYLGEIPIPEGLDATITFEFTLDGVPIGDGEVVEIVVAPPPPDYTKTSIAAGVSTLVFFIAVFSVLYRRYKLRAAAALAKVNLDMAGQGQRFSMQKKALEAEKEQLEEEVRLKKHSEEELKVMVGALEAVSKERQDELKEVMMESKELKIDKLLGKGGFGVVNLATYKGTKVAMKQLLTVNEENVLRFRHECFLTKNLSHPNVVKLVGVCWSEDLFACCLEFVENGSLEDWLRRTVGGTKYVAPKIPVIGKKTETRGPPLSEVTYKGFDHANEFNPAEHTDTDRLKKEEAVALTHDWWMQRMNPKKGWTEMHKDDGSRLDHGMSGYHAYDQESRCGRAMAHCYSTKVAEIVVDPLMKLKLNVERLLKEYKPPEHRVEELDLTWKGGLWRMALEAALGVQYLHHHRYWSDGGKRHNGTTNEVEEEEAGWKESVIHRDLKPDNMLLTRDWTLKLTDFGEARAQNMGGTMTSVGTPIYIAPEVMRADHYDEKADTWSYGLCLVAMIRAERTLEQFFYQALRKHKKRRTTKGLGMGQMTKYYYSEGWRPILPLNFVKSYPKLHALIQECWKVRRKERPNFDEIVHRLQDDIGDEIKRKEEPVITIMCKEDDKVYQDRIGHEDVIEDSDEEGGEGNLETARTKVSALRTQHEKAMRAVMEELAAERKRAAGLVAKLASKEREVKALSAKKKKKGDGEAKKADAQMGAMMAGWGT</sequence>
<dbReference type="InterPro" id="IPR051681">
    <property type="entry name" value="Ser/Thr_Kinases-Pseudokinases"/>
</dbReference>
<dbReference type="InterPro" id="IPR000719">
    <property type="entry name" value="Prot_kinase_dom"/>
</dbReference>
<keyword evidence="1" id="KW-0808">Transferase</keyword>
<keyword evidence="1" id="KW-0723">Serine/threonine-protein kinase</keyword>
<name>A0ABQ6N3G3_9STRA</name>
<feature type="domain" description="Protein kinase" evidence="7">
    <location>
        <begin position="454"/>
        <end position="905"/>
    </location>
</feature>
<evidence type="ECO:0000313" key="9">
    <source>
        <dbReference type="Proteomes" id="UP001165060"/>
    </source>
</evidence>
<evidence type="ECO:0000256" key="5">
    <source>
        <dbReference type="SAM" id="Coils"/>
    </source>
</evidence>
<feature type="binding site" evidence="4">
    <location>
        <position position="481"/>
    </location>
    <ligand>
        <name>ATP</name>
        <dbReference type="ChEBI" id="CHEBI:30616"/>
    </ligand>
</feature>
<evidence type="ECO:0000259" key="7">
    <source>
        <dbReference type="PROSITE" id="PS50011"/>
    </source>
</evidence>
<protein>
    <recommendedName>
        <fullName evidence="7">Protein kinase domain-containing protein</fullName>
    </recommendedName>
</protein>
<keyword evidence="3 4" id="KW-0067">ATP-binding</keyword>
<keyword evidence="1" id="KW-0418">Kinase</keyword>
<dbReference type="Pfam" id="PF00069">
    <property type="entry name" value="Pkinase"/>
    <property type="match status" value="1"/>
</dbReference>
<dbReference type="SUPFAM" id="SSF56112">
    <property type="entry name" value="Protein kinase-like (PK-like)"/>
    <property type="match status" value="1"/>
</dbReference>
<dbReference type="SMART" id="SM00220">
    <property type="entry name" value="S_TKc"/>
    <property type="match status" value="1"/>
</dbReference>
<proteinExistence type="predicted"/>
<reference evidence="8 9" key="1">
    <citation type="journal article" date="2023" name="Commun. Biol.">
        <title>Genome analysis of Parmales, the sister group of diatoms, reveals the evolutionary specialization of diatoms from phago-mixotrophs to photoautotrophs.</title>
        <authorList>
            <person name="Ban H."/>
            <person name="Sato S."/>
            <person name="Yoshikawa S."/>
            <person name="Yamada K."/>
            <person name="Nakamura Y."/>
            <person name="Ichinomiya M."/>
            <person name="Sato N."/>
            <person name="Blanc-Mathieu R."/>
            <person name="Endo H."/>
            <person name="Kuwata A."/>
            <person name="Ogata H."/>
        </authorList>
    </citation>
    <scope>NUCLEOTIDE SEQUENCE [LARGE SCALE GENOMIC DNA]</scope>
</reference>
<keyword evidence="9" id="KW-1185">Reference proteome</keyword>
<dbReference type="Pfam" id="PF07714">
    <property type="entry name" value="PK_Tyr_Ser-Thr"/>
    <property type="match status" value="1"/>
</dbReference>
<dbReference type="PANTHER" id="PTHR44329">
    <property type="entry name" value="SERINE/THREONINE-PROTEIN KINASE TNNI3K-RELATED"/>
    <property type="match status" value="1"/>
</dbReference>
<comment type="caution">
    <text evidence="8">The sequence shown here is derived from an EMBL/GenBank/DDBJ whole genome shotgun (WGS) entry which is preliminary data.</text>
</comment>
<feature type="region of interest" description="Disordered" evidence="6">
    <location>
        <begin position="985"/>
        <end position="1015"/>
    </location>
</feature>
<evidence type="ECO:0000256" key="1">
    <source>
        <dbReference type="ARBA" id="ARBA00022527"/>
    </source>
</evidence>
<keyword evidence="5" id="KW-0175">Coiled coil</keyword>
<dbReference type="InterPro" id="IPR011009">
    <property type="entry name" value="Kinase-like_dom_sf"/>
</dbReference>
<evidence type="ECO:0000313" key="8">
    <source>
        <dbReference type="EMBL" id="GMI38881.1"/>
    </source>
</evidence>
<dbReference type="InterPro" id="IPR017441">
    <property type="entry name" value="Protein_kinase_ATP_BS"/>
</dbReference>
<gene>
    <name evidence="8" type="ORF">TeGR_g3058</name>
</gene>
<evidence type="ECO:0000256" key="2">
    <source>
        <dbReference type="ARBA" id="ARBA00022741"/>
    </source>
</evidence>
<evidence type="ECO:0000256" key="6">
    <source>
        <dbReference type="SAM" id="MobiDB-lite"/>
    </source>
</evidence>
<dbReference type="EMBL" id="BRYB01003569">
    <property type="protein sequence ID" value="GMI38881.1"/>
    <property type="molecule type" value="Genomic_DNA"/>
</dbReference>